<sequence>MLTEGHKLQRVEISQRLQGNGDEDMTHVGVGRVGDFRAKNNVFDNLITGDKTWVHLNTPETTCDSMTRNYPSYPVTKSSKCRGPQLKWRLPCSGM</sequence>
<evidence type="ECO:0000313" key="2">
    <source>
        <dbReference type="Proteomes" id="UP000762676"/>
    </source>
</evidence>
<reference evidence="1 2" key="1">
    <citation type="journal article" date="2021" name="Elife">
        <title>Chloroplast acquisition without the gene transfer in kleptoplastic sea slugs, Plakobranchus ocellatus.</title>
        <authorList>
            <person name="Maeda T."/>
            <person name="Takahashi S."/>
            <person name="Yoshida T."/>
            <person name="Shimamura S."/>
            <person name="Takaki Y."/>
            <person name="Nagai Y."/>
            <person name="Toyoda A."/>
            <person name="Suzuki Y."/>
            <person name="Arimoto A."/>
            <person name="Ishii H."/>
            <person name="Satoh N."/>
            <person name="Nishiyama T."/>
            <person name="Hasebe M."/>
            <person name="Maruyama T."/>
            <person name="Minagawa J."/>
            <person name="Obokata J."/>
            <person name="Shigenobu S."/>
        </authorList>
    </citation>
    <scope>NUCLEOTIDE SEQUENCE [LARGE SCALE GENOMIC DNA]</scope>
</reference>
<dbReference type="Proteomes" id="UP000762676">
    <property type="component" value="Unassembled WGS sequence"/>
</dbReference>
<gene>
    <name evidence="1" type="ORF">ElyMa_003085700</name>
</gene>
<keyword evidence="2" id="KW-1185">Reference proteome</keyword>
<organism evidence="1 2">
    <name type="scientific">Elysia marginata</name>
    <dbReference type="NCBI Taxonomy" id="1093978"/>
    <lineage>
        <taxon>Eukaryota</taxon>
        <taxon>Metazoa</taxon>
        <taxon>Spiralia</taxon>
        <taxon>Lophotrochozoa</taxon>
        <taxon>Mollusca</taxon>
        <taxon>Gastropoda</taxon>
        <taxon>Heterobranchia</taxon>
        <taxon>Euthyneura</taxon>
        <taxon>Panpulmonata</taxon>
        <taxon>Sacoglossa</taxon>
        <taxon>Placobranchoidea</taxon>
        <taxon>Plakobranchidae</taxon>
        <taxon>Elysia</taxon>
    </lineage>
</organism>
<evidence type="ECO:0000313" key="1">
    <source>
        <dbReference type="EMBL" id="GFS11423.1"/>
    </source>
</evidence>
<proteinExistence type="predicted"/>
<dbReference type="EMBL" id="BMAT01006378">
    <property type="protein sequence ID" value="GFS11423.1"/>
    <property type="molecule type" value="Genomic_DNA"/>
</dbReference>
<name>A0AAV4IPU9_9GAST</name>
<accession>A0AAV4IPU9</accession>
<comment type="caution">
    <text evidence="1">The sequence shown here is derived from an EMBL/GenBank/DDBJ whole genome shotgun (WGS) entry which is preliminary data.</text>
</comment>
<dbReference type="AlphaFoldDB" id="A0AAV4IPU9"/>
<protein>
    <submittedName>
        <fullName evidence="1">Uncharacterized protein</fullName>
    </submittedName>
</protein>